<evidence type="ECO:0000313" key="1">
    <source>
        <dbReference type="EMBL" id="BDI20886.1"/>
    </source>
</evidence>
<keyword evidence="1" id="KW-0614">Plasmid</keyword>
<proteinExistence type="predicted"/>
<dbReference type="EMBL" id="AP025734">
    <property type="protein sequence ID" value="BDI20886.1"/>
    <property type="molecule type" value="Genomic_DNA"/>
</dbReference>
<geneLocation type="plasmid" evidence="1 2">
    <name>pANSO36B</name>
</geneLocation>
<reference evidence="1" key="1">
    <citation type="submission" date="2022-04" db="EMBL/GenBank/DDBJ databases">
        <title>Complete genome sequence of a cyanobacterium, Nostoc sp. SO-36, isolated in Antarctica.</title>
        <authorList>
            <person name="Kanesaki Y."/>
            <person name="Effendi D."/>
            <person name="Sakamoto T."/>
            <person name="Ohtani S."/>
            <person name="Awai K."/>
        </authorList>
    </citation>
    <scope>NUCLEOTIDE SEQUENCE</scope>
    <source>
        <strain evidence="1">SO-36</strain>
        <plasmid evidence="1">pANSO36B</plasmid>
    </source>
</reference>
<dbReference type="RefSeq" id="WP_251960810.1">
    <property type="nucleotide sequence ID" value="NZ_AP025734.1"/>
</dbReference>
<dbReference type="Proteomes" id="UP001055453">
    <property type="component" value="Plasmid pANSO36B"/>
</dbReference>
<evidence type="ECO:0000313" key="2">
    <source>
        <dbReference type="Proteomes" id="UP001055453"/>
    </source>
</evidence>
<protein>
    <submittedName>
        <fullName evidence="1">Uncharacterized protein</fullName>
    </submittedName>
</protein>
<keyword evidence="2" id="KW-1185">Reference proteome</keyword>
<accession>A0ABM7ZC53</accession>
<organism evidence="1 2">
    <name type="scientific">Nostoc cf. commune SO-36</name>
    <dbReference type="NCBI Taxonomy" id="449208"/>
    <lineage>
        <taxon>Bacteria</taxon>
        <taxon>Bacillati</taxon>
        <taxon>Cyanobacteriota</taxon>
        <taxon>Cyanophyceae</taxon>
        <taxon>Nostocales</taxon>
        <taxon>Nostocaceae</taxon>
        <taxon>Nostoc</taxon>
    </lineage>
</organism>
<name>A0ABM7ZC53_NOSCO</name>
<sequence>MKTIDLLEDLKDELDESSVLSTNDIDDYVIGSLSLLKSLKKDLFNDIQIIKNQLSLFINLE</sequence>
<gene>
    <name evidence="1" type="ORF">ANSO36C_66880</name>
</gene>